<dbReference type="Pfam" id="PF00528">
    <property type="entry name" value="BPD_transp_1"/>
    <property type="match status" value="1"/>
</dbReference>
<evidence type="ECO:0000256" key="3">
    <source>
        <dbReference type="ARBA" id="ARBA00022448"/>
    </source>
</evidence>
<evidence type="ECO:0000313" key="11">
    <source>
        <dbReference type="EMBL" id="TDF93263.1"/>
    </source>
</evidence>
<evidence type="ECO:0000256" key="7">
    <source>
        <dbReference type="ARBA" id="ARBA00022989"/>
    </source>
</evidence>
<feature type="transmembrane region" description="Helical" evidence="9">
    <location>
        <begin position="72"/>
        <end position="96"/>
    </location>
</feature>
<evidence type="ECO:0000256" key="6">
    <source>
        <dbReference type="ARBA" id="ARBA00022692"/>
    </source>
</evidence>
<comment type="similarity">
    <text evidence="2">Belongs to the binding-protein-dependent transport system permease family. MalFG subfamily.</text>
</comment>
<keyword evidence="5" id="KW-0762">Sugar transport</keyword>
<evidence type="ECO:0000259" key="10">
    <source>
        <dbReference type="PROSITE" id="PS50928"/>
    </source>
</evidence>
<keyword evidence="7 9" id="KW-1133">Transmembrane helix</keyword>
<feature type="transmembrane region" description="Helical" evidence="9">
    <location>
        <begin position="142"/>
        <end position="164"/>
    </location>
</feature>
<keyword evidence="4" id="KW-1003">Cell membrane</keyword>
<dbReference type="PANTHER" id="PTHR32243">
    <property type="entry name" value="MALTOSE TRANSPORT SYSTEM PERMEASE-RELATED"/>
    <property type="match status" value="1"/>
</dbReference>
<dbReference type="SUPFAM" id="SSF161098">
    <property type="entry name" value="MetI-like"/>
    <property type="match status" value="1"/>
</dbReference>
<feature type="transmembrane region" description="Helical" evidence="9">
    <location>
        <begin position="243"/>
        <end position="263"/>
    </location>
</feature>
<dbReference type="InterPro" id="IPR000515">
    <property type="entry name" value="MetI-like"/>
</dbReference>
<keyword evidence="6 9" id="KW-0812">Transmembrane</keyword>
<dbReference type="OrthoDB" id="9810086at2"/>
<accession>A0A4R5KDG8</accession>
<dbReference type="EMBL" id="SMRT01000017">
    <property type="protein sequence ID" value="TDF93263.1"/>
    <property type="molecule type" value="Genomic_DNA"/>
</dbReference>
<feature type="transmembrane region" description="Helical" evidence="9">
    <location>
        <begin position="185"/>
        <end position="210"/>
    </location>
</feature>
<dbReference type="AlphaFoldDB" id="A0A4R5KDG8"/>
<evidence type="ECO:0000256" key="1">
    <source>
        <dbReference type="ARBA" id="ARBA00004651"/>
    </source>
</evidence>
<dbReference type="CDD" id="cd06261">
    <property type="entry name" value="TM_PBP2"/>
    <property type="match status" value="1"/>
</dbReference>
<evidence type="ECO:0000313" key="12">
    <source>
        <dbReference type="Proteomes" id="UP000295636"/>
    </source>
</evidence>
<feature type="transmembrane region" description="Helical" evidence="9">
    <location>
        <begin position="108"/>
        <end position="130"/>
    </location>
</feature>
<gene>
    <name evidence="11" type="ORF">E1757_27660</name>
</gene>
<evidence type="ECO:0000256" key="5">
    <source>
        <dbReference type="ARBA" id="ARBA00022597"/>
    </source>
</evidence>
<feature type="domain" description="ABC transmembrane type-1" evidence="10">
    <location>
        <begin position="73"/>
        <end position="264"/>
    </location>
</feature>
<keyword evidence="12" id="KW-1185">Reference proteome</keyword>
<evidence type="ECO:0000256" key="8">
    <source>
        <dbReference type="ARBA" id="ARBA00023136"/>
    </source>
</evidence>
<dbReference type="PANTHER" id="PTHR32243:SF50">
    <property type="entry name" value="MALTOSE_MALTODEXTRIN TRANSPORT SYSTEM PERMEASE PROTEIN MALG"/>
    <property type="match status" value="1"/>
</dbReference>
<dbReference type="RefSeq" id="WP_133234324.1">
    <property type="nucleotide sequence ID" value="NZ_SMRT01000017.1"/>
</dbReference>
<dbReference type="Gene3D" id="1.10.3720.10">
    <property type="entry name" value="MetI-like"/>
    <property type="match status" value="1"/>
</dbReference>
<dbReference type="InterPro" id="IPR035906">
    <property type="entry name" value="MetI-like_sf"/>
</dbReference>
<evidence type="ECO:0000256" key="4">
    <source>
        <dbReference type="ARBA" id="ARBA00022475"/>
    </source>
</evidence>
<evidence type="ECO:0000256" key="9">
    <source>
        <dbReference type="RuleBase" id="RU363032"/>
    </source>
</evidence>
<dbReference type="GO" id="GO:0005886">
    <property type="term" value="C:plasma membrane"/>
    <property type="evidence" value="ECO:0007669"/>
    <property type="project" value="UniProtKB-SubCell"/>
</dbReference>
<name>A0A4R5KDG8_9BACL</name>
<comment type="caution">
    <text evidence="11">The sequence shown here is derived from an EMBL/GenBank/DDBJ whole genome shotgun (WGS) entry which is preliminary data.</text>
</comment>
<dbReference type="PROSITE" id="PS50928">
    <property type="entry name" value="ABC_TM1"/>
    <property type="match status" value="1"/>
</dbReference>
<proteinExistence type="inferred from homology"/>
<sequence>MNKGWPFRLRQSLIYFSALVLCSFSVIPILWGISTSLKPENKVYVQPPQWIPEQITWEHYAAILKSKDMLRYFYNTSVISAGVTILALVIGILAAYGFSRYKFPGRNMLLWSILFTKIFPRVVIIIPFYITLKNLQLLNTYTGLILVYLMVVLPIAVWLLKGFFDNIPYEIEEAAIMDGCTVFGLLWRIMIPVSLPAIAAVAMYSFILAWNEFLFALVFTNGMSKRPISVGLAFFIDEAGIHWGQLMAASILMSIPAIVIFTLSQKLLVRGLSDGAVKG</sequence>
<dbReference type="Proteomes" id="UP000295636">
    <property type="component" value="Unassembled WGS sequence"/>
</dbReference>
<keyword evidence="3 9" id="KW-0813">Transport</keyword>
<protein>
    <submittedName>
        <fullName evidence="11">Carbohydrate ABC transporter permease</fullName>
    </submittedName>
</protein>
<feature type="transmembrane region" description="Helical" evidence="9">
    <location>
        <begin position="12"/>
        <end position="33"/>
    </location>
</feature>
<keyword evidence="8 9" id="KW-0472">Membrane</keyword>
<comment type="subcellular location">
    <subcellularLocation>
        <location evidence="1 9">Cell membrane</location>
        <topology evidence="1 9">Multi-pass membrane protein</topology>
    </subcellularLocation>
</comment>
<reference evidence="11 12" key="1">
    <citation type="submission" date="2019-03" db="EMBL/GenBank/DDBJ databases">
        <title>This is whole genome sequence of Paenibacillus sp MS74 strain.</title>
        <authorList>
            <person name="Trinh H.N."/>
        </authorList>
    </citation>
    <scope>NUCLEOTIDE SEQUENCE [LARGE SCALE GENOMIC DNA]</scope>
    <source>
        <strain evidence="11 12">MS74</strain>
    </source>
</reference>
<evidence type="ECO:0000256" key="2">
    <source>
        <dbReference type="ARBA" id="ARBA00009047"/>
    </source>
</evidence>
<organism evidence="11 12">
    <name type="scientific">Paenibacillus piri</name>
    <dbReference type="NCBI Taxonomy" id="2547395"/>
    <lineage>
        <taxon>Bacteria</taxon>
        <taxon>Bacillati</taxon>
        <taxon>Bacillota</taxon>
        <taxon>Bacilli</taxon>
        <taxon>Bacillales</taxon>
        <taxon>Paenibacillaceae</taxon>
        <taxon>Paenibacillus</taxon>
    </lineage>
</organism>
<dbReference type="InterPro" id="IPR050901">
    <property type="entry name" value="BP-dep_ABC_trans_perm"/>
</dbReference>
<dbReference type="GO" id="GO:0055085">
    <property type="term" value="P:transmembrane transport"/>
    <property type="evidence" value="ECO:0007669"/>
    <property type="project" value="InterPro"/>
</dbReference>